<evidence type="ECO:0000256" key="1">
    <source>
        <dbReference type="SAM" id="MobiDB-lite"/>
    </source>
</evidence>
<evidence type="ECO:0000313" key="3">
    <source>
        <dbReference type="Proteomes" id="UP001044222"/>
    </source>
</evidence>
<dbReference type="Proteomes" id="UP001044222">
    <property type="component" value="Chromosome 8"/>
</dbReference>
<name>A0A9D3M6C2_ANGAN</name>
<feature type="compositionally biased region" description="Basic and acidic residues" evidence="1">
    <location>
        <begin position="199"/>
        <end position="209"/>
    </location>
</feature>
<accession>A0A9D3M6C2</accession>
<evidence type="ECO:0000313" key="2">
    <source>
        <dbReference type="EMBL" id="KAG5843275.1"/>
    </source>
</evidence>
<dbReference type="EMBL" id="JAFIRN010000008">
    <property type="protein sequence ID" value="KAG5843275.1"/>
    <property type="molecule type" value="Genomic_DNA"/>
</dbReference>
<sequence>GLLTHEEQGPLITPEQQVQFGPLSLPKIPRSSPEALQVPTPKKQERAHQSRPNQHRACRPRGTAGVYTAKDPKTQPASALDSKRENTARIPSLNIPPKPASGASSERGLYHVIEFPNAARRKIPEPMMKAAFFRESQSPPVASCRVRERTGLESARQHRNGDLRATSTGDCTDESGGAQTKGHGVSNSNPSKGFCQPVTREKSNRTSQT</sequence>
<keyword evidence="3" id="KW-1185">Reference proteome</keyword>
<dbReference type="AlphaFoldDB" id="A0A9D3M6C2"/>
<protein>
    <submittedName>
        <fullName evidence="2">Uncharacterized protein</fullName>
    </submittedName>
</protein>
<comment type="caution">
    <text evidence="2">The sequence shown here is derived from an EMBL/GenBank/DDBJ whole genome shotgun (WGS) entry which is preliminary data.</text>
</comment>
<feature type="region of interest" description="Disordered" evidence="1">
    <location>
        <begin position="133"/>
        <end position="209"/>
    </location>
</feature>
<feature type="non-terminal residue" evidence="2">
    <location>
        <position position="1"/>
    </location>
</feature>
<gene>
    <name evidence="2" type="ORF">ANANG_G00149070</name>
</gene>
<feature type="compositionally biased region" description="Basic and acidic residues" evidence="1">
    <location>
        <begin position="145"/>
        <end position="162"/>
    </location>
</feature>
<proteinExistence type="predicted"/>
<organism evidence="2 3">
    <name type="scientific">Anguilla anguilla</name>
    <name type="common">European freshwater eel</name>
    <name type="synonym">Muraena anguilla</name>
    <dbReference type="NCBI Taxonomy" id="7936"/>
    <lineage>
        <taxon>Eukaryota</taxon>
        <taxon>Metazoa</taxon>
        <taxon>Chordata</taxon>
        <taxon>Craniata</taxon>
        <taxon>Vertebrata</taxon>
        <taxon>Euteleostomi</taxon>
        <taxon>Actinopterygii</taxon>
        <taxon>Neopterygii</taxon>
        <taxon>Teleostei</taxon>
        <taxon>Anguilliformes</taxon>
        <taxon>Anguillidae</taxon>
        <taxon>Anguilla</taxon>
    </lineage>
</organism>
<reference evidence="2" key="1">
    <citation type="submission" date="2021-01" db="EMBL/GenBank/DDBJ databases">
        <title>A chromosome-scale assembly of European eel, Anguilla anguilla.</title>
        <authorList>
            <person name="Henkel C."/>
            <person name="Jong-Raadsen S.A."/>
            <person name="Dufour S."/>
            <person name="Weltzien F.-A."/>
            <person name="Palstra A.P."/>
            <person name="Pelster B."/>
            <person name="Spaink H.P."/>
            <person name="Van Den Thillart G.E."/>
            <person name="Jansen H."/>
            <person name="Zahm M."/>
            <person name="Klopp C."/>
            <person name="Cedric C."/>
            <person name="Louis A."/>
            <person name="Berthelot C."/>
            <person name="Parey E."/>
            <person name="Roest Crollius H."/>
            <person name="Montfort J."/>
            <person name="Robinson-Rechavi M."/>
            <person name="Bucao C."/>
            <person name="Bouchez O."/>
            <person name="Gislard M."/>
            <person name="Lluch J."/>
            <person name="Milhes M."/>
            <person name="Lampietro C."/>
            <person name="Lopez Roques C."/>
            <person name="Donnadieu C."/>
            <person name="Braasch I."/>
            <person name="Desvignes T."/>
            <person name="Postlethwait J."/>
            <person name="Bobe J."/>
            <person name="Guiguen Y."/>
            <person name="Dirks R."/>
        </authorList>
    </citation>
    <scope>NUCLEOTIDE SEQUENCE</scope>
    <source>
        <strain evidence="2">Tag_6206</strain>
        <tissue evidence="2">Liver</tissue>
    </source>
</reference>
<feature type="region of interest" description="Disordered" evidence="1">
    <location>
        <begin position="1"/>
        <end position="107"/>
    </location>
</feature>